<protein>
    <recommendedName>
        <fullName evidence="9">Protein kinase domain-containing protein</fullName>
    </recommendedName>
</protein>
<dbReference type="PROSITE" id="PS50011">
    <property type="entry name" value="PROTEIN_KINASE_DOM"/>
    <property type="match status" value="1"/>
</dbReference>
<keyword evidence="3" id="KW-0808">Transferase</keyword>
<dbReference type="GO" id="GO:0004674">
    <property type="term" value="F:protein serine/threonine kinase activity"/>
    <property type="evidence" value="ECO:0007669"/>
    <property type="project" value="UniProtKB-KW"/>
</dbReference>
<dbReference type="InterPro" id="IPR008271">
    <property type="entry name" value="Ser/Thr_kinase_AS"/>
</dbReference>
<organism evidence="10">
    <name type="scientific">Lichtheimia ramosa</name>
    <dbReference type="NCBI Taxonomy" id="688394"/>
    <lineage>
        <taxon>Eukaryota</taxon>
        <taxon>Fungi</taxon>
        <taxon>Fungi incertae sedis</taxon>
        <taxon>Mucoromycota</taxon>
        <taxon>Mucoromycotina</taxon>
        <taxon>Mucoromycetes</taxon>
        <taxon>Mucorales</taxon>
        <taxon>Lichtheimiaceae</taxon>
        <taxon>Lichtheimia</taxon>
    </lineage>
</organism>
<gene>
    <name evidence="10" type="ORF">LRAMOSA07435</name>
</gene>
<sequence length="408" mass="46060">MAPQTYQQHHQHQPIHPHAFLNTCIDDNNYKLLSILGVGAYGIVYQARHLKTGELYAVKLLTHSNKQTETEIHRLVSNHDNILKLIKRVDMGTWTFLVLEHAPHGDLFKALTHPSNPIIGNDRAIRHIFLQLLDAVQHCHTHHVAHRDLKPENILVFPEHHIKLADFGLATTHAVSAEFGCGSSFYFSPECQGGLIRNHQRIKGYGTQQNDIWSLGIILINLTTGRNPWKQANLNDSSFAAYCHANRPGFFRVILPSISNELEAILERIFCLDPARRIGLPELRLRILQCRSFTLMGQQQQVHVPKPPLPVFPPFEQPTCTKITLSHSTVLDDIQAYAAPFLTVSSSSSSIHHNECPATPGKEDRMISLLSTTNNKQSGVDQHPEIQQQHHRTSYFYATTASPLHVVQ</sequence>
<dbReference type="InterPro" id="IPR000719">
    <property type="entry name" value="Prot_kinase_dom"/>
</dbReference>
<evidence type="ECO:0000256" key="2">
    <source>
        <dbReference type="ARBA" id="ARBA00022527"/>
    </source>
</evidence>
<evidence type="ECO:0000259" key="9">
    <source>
        <dbReference type="PROSITE" id="PS50011"/>
    </source>
</evidence>
<dbReference type="InterPro" id="IPR011009">
    <property type="entry name" value="Kinase-like_dom_sf"/>
</dbReference>
<evidence type="ECO:0000256" key="4">
    <source>
        <dbReference type="ARBA" id="ARBA00022741"/>
    </source>
</evidence>
<dbReference type="OrthoDB" id="541276at2759"/>
<evidence type="ECO:0000256" key="7">
    <source>
        <dbReference type="PROSITE-ProRule" id="PRU10141"/>
    </source>
</evidence>
<keyword evidence="6 7" id="KW-0067">ATP-binding</keyword>
<dbReference type="PROSITE" id="PS00108">
    <property type="entry name" value="PROTEIN_KINASE_ST"/>
    <property type="match status" value="1"/>
</dbReference>
<dbReference type="InterPro" id="IPR017441">
    <property type="entry name" value="Protein_kinase_ATP_BS"/>
</dbReference>
<feature type="binding site" evidence="7">
    <location>
        <position position="59"/>
    </location>
    <ligand>
        <name>ATP</name>
        <dbReference type="ChEBI" id="CHEBI:30616"/>
    </ligand>
</feature>
<dbReference type="Gene3D" id="1.10.510.10">
    <property type="entry name" value="Transferase(Phosphotransferase) domain 1"/>
    <property type="match status" value="1"/>
</dbReference>
<dbReference type="PANTHER" id="PTHR24346">
    <property type="entry name" value="MAP/MICROTUBULE AFFINITY-REGULATING KINASE"/>
    <property type="match status" value="1"/>
</dbReference>
<dbReference type="SMART" id="SM00220">
    <property type="entry name" value="S_TKc"/>
    <property type="match status" value="1"/>
</dbReference>
<dbReference type="AlphaFoldDB" id="A0A077WBR2"/>
<comment type="similarity">
    <text evidence="1">Belongs to the protein kinase superfamily. CAMK Ser/Thr protein kinase family. NIM1 subfamily.</text>
</comment>
<dbReference type="GO" id="GO:0035556">
    <property type="term" value="P:intracellular signal transduction"/>
    <property type="evidence" value="ECO:0007669"/>
    <property type="project" value="TreeGrafter"/>
</dbReference>
<reference evidence="10" key="1">
    <citation type="journal article" date="2014" name="Genome Announc.">
        <title>De novo whole-genome sequence and genome annotation of Lichtheimia ramosa.</title>
        <authorList>
            <person name="Linde J."/>
            <person name="Schwartze V."/>
            <person name="Binder U."/>
            <person name="Lass-Florl C."/>
            <person name="Voigt K."/>
            <person name="Horn F."/>
        </authorList>
    </citation>
    <scope>NUCLEOTIDE SEQUENCE</scope>
    <source>
        <strain evidence="10">JMRC FSU:6197</strain>
    </source>
</reference>
<keyword evidence="2 8" id="KW-0723">Serine/threonine-protein kinase</keyword>
<dbReference type="PANTHER" id="PTHR24346:SF82">
    <property type="entry name" value="KP78A-RELATED"/>
    <property type="match status" value="1"/>
</dbReference>
<feature type="domain" description="Protein kinase" evidence="9">
    <location>
        <begin position="30"/>
        <end position="294"/>
    </location>
</feature>
<keyword evidence="4 7" id="KW-0547">Nucleotide-binding</keyword>
<dbReference type="PROSITE" id="PS00107">
    <property type="entry name" value="PROTEIN_KINASE_ATP"/>
    <property type="match status" value="1"/>
</dbReference>
<evidence type="ECO:0000256" key="5">
    <source>
        <dbReference type="ARBA" id="ARBA00022777"/>
    </source>
</evidence>
<dbReference type="GO" id="GO:0005737">
    <property type="term" value="C:cytoplasm"/>
    <property type="evidence" value="ECO:0007669"/>
    <property type="project" value="TreeGrafter"/>
</dbReference>
<evidence type="ECO:0000313" key="10">
    <source>
        <dbReference type="EMBL" id="CDS04905.1"/>
    </source>
</evidence>
<evidence type="ECO:0000256" key="6">
    <source>
        <dbReference type="ARBA" id="ARBA00022840"/>
    </source>
</evidence>
<keyword evidence="5" id="KW-0418">Kinase</keyword>
<evidence type="ECO:0000256" key="1">
    <source>
        <dbReference type="ARBA" id="ARBA00010791"/>
    </source>
</evidence>
<proteinExistence type="inferred from homology"/>
<dbReference type="SUPFAM" id="SSF56112">
    <property type="entry name" value="Protein kinase-like (PK-like)"/>
    <property type="match status" value="1"/>
</dbReference>
<evidence type="ECO:0000256" key="3">
    <source>
        <dbReference type="ARBA" id="ARBA00022679"/>
    </source>
</evidence>
<accession>A0A077WBR2</accession>
<dbReference type="Pfam" id="PF00069">
    <property type="entry name" value="Pkinase"/>
    <property type="match status" value="1"/>
</dbReference>
<dbReference type="EMBL" id="LK023315">
    <property type="protein sequence ID" value="CDS04905.1"/>
    <property type="molecule type" value="Genomic_DNA"/>
</dbReference>
<evidence type="ECO:0000256" key="8">
    <source>
        <dbReference type="RuleBase" id="RU000304"/>
    </source>
</evidence>
<name>A0A077WBR2_9FUNG</name>
<dbReference type="GO" id="GO:0005524">
    <property type="term" value="F:ATP binding"/>
    <property type="evidence" value="ECO:0007669"/>
    <property type="project" value="UniProtKB-UniRule"/>
</dbReference>